<sequence length="224" mass="25891">KEFLKTNELIYSSRKMNMAINMVTYHNATFAFAPYDTYWKFLKKLSTTQLLGNQTLGYPNLPYIDAIIKETMRLHPRIPMIMRKEIEDCVVNGNKIPKDSIVCVNIWVMGRDPNIWEVLLEFKVERFLEDERSSIDIKGHNFELFPYGSGRRGCPHMPLALRELLTIIGALIQCFEWKIFDSKDHAHAITLINMDKRPGLTAPKANDLIVVSIARLNPTPFLHV</sequence>
<feature type="binding site" description="axial binding residue" evidence="1">
    <location>
        <position position="154"/>
    </location>
    <ligand>
        <name>heme</name>
        <dbReference type="ChEBI" id="CHEBI:30413"/>
    </ligand>
    <ligandPart>
        <name>Fe</name>
        <dbReference type="ChEBI" id="CHEBI:18248"/>
    </ligandPart>
</feature>
<reference evidence="2 3" key="1">
    <citation type="journal article" date="2012" name="Nat. Biotechnol.">
        <title>Draft genome sequence of pigeonpea (Cajanus cajan), an orphan legume crop of resource-poor farmers.</title>
        <authorList>
            <person name="Varshney R.K."/>
            <person name="Chen W."/>
            <person name="Li Y."/>
            <person name="Bharti A.K."/>
            <person name="Saxena R.K."/>
            <person name="Schlueter J.A."/>
            <person name="Donoghue M.T."/>
            <person name="Azam S."/>
            <person name="Fan G."/>
            <person name="Whaley A.M."/>
            <person name="Farmer A.D."/>
            <person name="Sheridan J."/>
            <person name="Iwata A."/>
            <person name="Tuteja R."/>
            <person name="Penmetsa R.V."/>
            <person name="Wu W."/>
            <person name="Upadhyaya H.D."/>
            <person name="Yang S.P."/>
            <person name="Shah T."/>
            <person name="Saxena K.B."/>
            <person name="Michael T."/>
            <person name="McCombie W.R."/>
            <person name="Yang B."/>
            <person name="Zhang G."/>
            <person name="Yang H."/>
            <person name="Wang J."/>
            <person name="Spillane C."/>
            <person name="Cook D.R."/>
            <person name="May G.D."/>
            <person name="Xu X."/>
            <person name="Jackson S.A."/>
        </authorList>
    </citation>
    <scope>NUCLEOTIDE SEQUENCE [LARGE SCALE GENOMIC DNA]</scope>
    <source>
        <strain evidence="3">cv. Asha</strain>
    </source>
</reference>
<dbReference type="Pfam" id="PF00067">
    <property type="entry name" value="p450"/>
    <property type="match status" value="1"/>
</dbReference>
<dbReference type="InterPro" id="IPR002401">
    <property type="entry name" value="Cyt_P450_E_grp-I"/>
</dbReference>
<name>A0A151TMZ6_CAJCA</name>
<dbReference type="SUPFAM" id="SSF48264">
    <property type="entry name" value="Cytochrome P450"/>
    <property type="match status" value="1"/>
</dbReference>
<keyword evidence="1" id="KW-0349">Heme</keyword>
<feature type="non-terminal residue" evidence="2">
    <location>
        <position position="1"/>
    </location>
</feature>
<dbReference type="OMA" id="DHAHAIT"/>
<dbReference type="Gene3D" id="1.10.630.10">
    <property type="entry name" value="Cytochrome P450"/>
    <property type="match status" value="1"/>
</dbReference>
<keyword evidence="1" id="KW-0408">Iron</keyword>
<dbReference type="PANTHER" id="PTHR24281">
    <property type="entry name" value="STEROID 21-HYDROXYLASE-RELATED"/>
    <property type="match status" value="1"/>
</dbReference>
<keyword evidence="3" id="KW-1185">Reference proteome</keyword>
<dbReference type="Proteomes" id="UP000075243">
    <property type="component" value="Chromosome 4"/>
</dbReference>
<dbReference type="EMBL" id="CM003606">
    <property type="protein sequence ID" value="KYP68432.1"/>
    <property type="molecule type" value="Genomic_DNA"/>
</dbReference>
<dbReference type="InterPro" id="IPR036396">
    <property type="entry name" value="Cyt_P450_sf"/>
</dbReference>
<protein>
    <submittedName>
        <fullName evidence="2">Licodione synthase</fullName>
    </submittedName>
</protein>
<accession>A0A151TMZ6</accession>
<evidence type="ECO:0000313" key="3">
    <source>
        <dbReference type="Proteomes" id="UP000075243"/>
    </source>
</evidence>
<dbReference type="GO" id="GO:0020037">
    <property type="term" value="F:heme binding"/>
    <property type="evidence" value="ECO:0007669"/>
    <property type="project" value="InterPro"/>
</dbReference>
<dbReference type="STRING" id="3821.A0A151TMZ6"/>
<dbReference type="GO" id="GO:0005506">
    <property type="term" value="F:iron ion binding"/>
    <property type="evidence" value="ECO:0007669"/>
    <property type="project" value="InterPro"/>
</dbReference>
<comment type="cofactor">
    <cofactor evidence="1">
        <name>heme</name>
        <dbReference type="ChEBI" id="CHEBI:30413"/>
    </cofactor>
</comment>
<evidence type="ECO:0000313" key="2">
    <source>
        <dbReference type="EMBL" id="KYP68432.1"/>
    </source>
</evidence>
<evidence type="ECO:0000256" key="1">
    <source>
        <dbReference type="PIRSR" id="PIRSR602401-1"/>
    </source>
</evidence>
<gene>
    <name evidence="2" type="ORF">KK1_022056</name>
</gene>
<dbReference type="AlphaFoldDB" id="A0A151TMZ6"/>
<dbReference type="GO" id="GO:0004497">
    <property type="term" value="F:monooxygenase activity"/>
    <property type="evidence" value="ECO:0007669"/>
    <property type="project" value="InterPro"/>
</dbReference>
<proteinExistence type="predicted"/>
<keyword evidence="1" id="KW-0479">Metal-binding</keyword>
<dbReference type="Gramene" id="C.cajan_21423.t">
    <property type="protein sequence ID" value="C.cajan_21423.t"/>
    <property type="gene ID" value="C.cajan_21423"/>
</dbReference>
<dbReference type="PRINTS" id="PR00463">
    <property type="entry name" value="EP450I"/>
</dbReference>
<dbReference type="GO" id="GO:0016705">
    <property type="term" value="F:oxidoreductase activity, acting on paired donors, with incorporation or reduction of molecular oxygen"/>
    <property type="evidence" value="ECO:0007669"/>
    <property type="project" value="InterPro"/>
</dbReference>
<organism evidence="2 3">
    <name type="scientific">Cajanus cajan</name>
    <name type="common">Pigeon pea</name>
    <name type="synonym">Cajanus indicus</name>
    <dbReference type="NCBI Taxonomy" id="3821"/>
    <lineage>
        <taxon>Eukaryota</taxon>
        <taxon>Viridiplantae</taxon>
        <taxon>Streptophyta</taxon>
        <taxon>Embryophyta</taxon>
        <taxon>Tracheophyta</taxon>
        <taxon>Spermatophyta</taxon>
        <taxon>Magnoliopsida</taxon>
        <taxon>eudicotyledons</taxon>
        <taxon>Gunneridae</taxon>
        <taxon>Pentapetalae</taxon>
        <taxon>rosids</taxon>
        <taxon>fabids</taxon>
        <taxon>Fabales</taxon>
        <taxon>Fabaceae</taxon>
        <taxon>Papilionoideae</taxon>
        <taxon>50 kb inversion clade</taxon>
        <taxon>NPAAA clade</taxon>
        <taxon>indigoferoid/millettioid clade</taxon>
        <taxon>Phaseoleae</taxon>
        <taxon>Cajanus</taxon>
    </lineage>
</organism>
<dbReference type="InterPro" id="IPR001128">
    <property type="entry name" value="Cyt_P450"/>
</dbReference>